<evidence type="ECO:0000313" key="12">
    <source>
        <dbReference type="Proteomes" id="UP001431783"/>
    </source>
</evidence>
<dbReference type="PANTHER" id="PTHR12312">
    <property type="entry name" value="TWISTED GASTRULATION PROTEIN HOMOLOG 1-A-RELATED"/>
    <property type="match status" value="1"/>
</dbReference>
<keyword evidence="6" id="KW-0325">Glycoprotein</keyword>
<feature type="signal peptide" evidence="8">
    <location>
        <begin position="1"/>
        <end position="20"/>
    </location>
</feature>
<keyword evidence="12" id="KW-1185">Reference proteome</keyword>
<dbReference type="GO" id="GO:0030510">
    <property type="term" value="P:regulation of BMP signaling pathway"/>
    <property type="evidence" value="ECO:0007669"/>
    <property type="project" value="TreeGrafter"/>
</dbReference>
<evidence type="ECO:0008006" key="13">
    <source>
        <dbReference type="Google" id="ProtNLM"/>
    </source>
</evidence>
<feature type="region of interest" description="Disordered" evidence="7">
    <location>
        <begin position="207"/>
        <end position="242"/>
    </location>
</feature>
<dbReference type="AlphaFoldDB" id="A0AAW1V517"/>
<evidence type="ECO:0000256" key="8">
    <source>
        <dbReference type="SAM" id="SignalP"/>
    </source>
</evidence>
<feature type="domain" description="Tsg C-terminal" evidence="9">
    <location>
        <begin position="87"/>
        <end position="209"/>
    </location>
</feature>
<dbReference type="GO" id="GO:0005615">
    <property type="term" value="C:extracellular space"/>
    <property type="evidence" value="ECO:0007669"/>
    <property type="project" value="TreeGrafter"/>
</dbReference>
<evidence type="ECO:0000256" key="6">
    <source>
        <dbReference type="ARBA" id="ARBA00023180"/>
    </source>
</evidence>
<dbReference type="InterPro" id="IPR057726">
    <property type="entry name" value="Tsg_C"/>
</dbReference>
<gene>
    <name evidence="11" type="ORF">WA026_000201</name>
</gene>
<keyword evidence="5 8" id="KW-0732">Signal</keyword>
<organism evidence="11 12">
    <name type="scientific">Henosepilachna vigintioctopunctata</name>
    <dbReference type="NCBI Taxonomy" id="420089"/>
    <lineage>
        <taxon>Eukaryota</taxon>
        <taxon>Metazoa</taxon>
        <taxon>Ecdysozoa</taxon>
        <taxon>Arthropoda</taxon>
        <taxon>Hexapoda</taxon>
        <taxon>Insecta</taxon>
        <taxon>Pterygota</taxon>
        <taxon>Neoptera</taxon>
        <taxon>Endopterygota</taxon>
        <taxon>Coleoptera</taxon>
        <taxon>Polyphaga</taxon>
        <taxon>Cucujiformia</taxon>
        <taxon>Coccinelloidea</taxon>
        <taxon>Coccinellidae</taxon>
        <taxon>Epilachninae</taxon>
        <taxon>Epilachnini</taxon>
        <taxon>Henosepilachna</taxon>
    </lineage>
</organism>
<dbReference type="PANTHER" id="PTHR12312:SF16">
    <property type="entry name" value="TWISTED GASTRULATION PROTEIN HOMOLOG 1-A-RELATED"/>
    <property type="match status" value="1"/>
</dbReference>
<proteinExistence type="inferred from homology"/>
<evidence type="ECO:0000256" key="5">
    <source>
        <dbReference type="ARBA" id="ARBA00022729"/>
    </source>
</evidence>
<comment type="caution">
    <text evidence="11">The sequence shown here is derived from an EMBL/GenBank/DDBJ whole genome shotgun (WGS) entry which is preliminary data.</text>
</comment>
<keyword evidence="4" id="KW-0964">Secreted</keyword>
<evidence type="ECO:0000256" key="1">
    <source>
        <dbReference type="ARBA" id="ARBA00004613"/>
    </source>
</evidence>
<comment type="similarity">
    <text evidence="2">Belongs to the twisted gastrulation protein family.</text>
</comment>
<evidence type="ECO:0000313" key="11">
    <source>
        <dbReference type="EMBL" id="KAK9887898.1"/>
    </source>
</evidence>
<evidence type="ECO:0000256" key="4">
    <source>
        <dbReference type="ARBA" id="ARBA00022525"/>
    </source>
</evidence>
<feature type="compositionally biased region" description="Acidic residues" evidence="7">
    <location>
        <begin position="215"/>
        <end position="242"/>
    </location>
</feature>
<feature type="domain" description="Tsg N-terminal" evidence="10">
    <location>
        <begin position="22"/>
        <end position="77"/>
    </location>
</feature>
<dbReference type="Proteomes" id="UP001431783">
    <property type="component" value="Unassembled WGS sequence"/>
</dbReference>
<keyword evidence="3" id="KW-0217">Developmental protein</keyword>
<sequence length="242" mass="27363">MWKIILFGVSLGTVFLFTYGNTCNEAVCGSVVSKCLLTQSCNCDLKNCTCCKDCFNCLSYLFSECCSCVDKCPSNEKANAKRTGFVESYVKDFIDPVPGLFQALTQEPDEQNRWISTTYPVDFDVFSPKKEIKIHMQTNEQDVTPKKDVMTLNCTVAFMSQCMSNSKCKSTCITMGASSYRWFHDACCECIGQHCINYGINESRCKDCPVSNSADQEDFEDEDEEPYYPDDDDLDDPQQEID</sequence>
<accession>A0AAW1V517</accession>
<evidence type="ECO:0000256" key="3">
    <source>
        <dbReference type="ARBA" id="ARBA00022473"/>
    </source>
</evidence>
<evidence type="ECO:0000259" key="10">
    <source>
        <dbReference type="Pfam" id="PF23782"/>
    </source>
</evidence>
<reference evidence="11 12" key="1">
    <citation type="submission" date="2023-03" db="EMBL/GenBank/DDBJ databases">
        <title>Genome insight into feeding habits of ladybird beetles.</title>
        <authorList>
            <person name="Li H.-S."/>
            <person name="Huang Y.-H."/>
            <person name="Pang H."/>
        </authorList>
    </citation>
    <scope>NUCLEOTIDE SEQUENCE [LARGE SCALE GENOMIC DNA]</scope>
    <source>
        <strain evidence="11">SYSU_2023b</strain>
        <tissue evidence="11">Whole body</tissue>
    </source>
</reference>
<dbReference type="EMBL" id="JARQZJ010000121">
    <property type="protein sequence ID" value="KAK9887898.1"/>
    <property type="molecule type" value="Genomic_DNA"/>
</dbReference>
<dbReference type="Pfam" id="PF04668">
    <property type="entry name" value="Tsg"/>
    <property type="match status" value="1"/>
</dbReference>
<evidence type="ECO:0000259" key="9">
    <source>
        <dbReference type="Pfam" id="PF04668"/>
    </source>
</evidence>
<name>A0AAW1V517_9CUCU</name>
<dbReference type="InterPro" id="IPR057635">
    <property type="entry name" value="Tsg_N"/>
</dbReference>
<feature type="chain" id="PRO_5043632118" description="Protein twisted gastrulation" evidence="8">
    <location>
        <begin position="21"/>
        <end position="242"/>
    </location>
</feature>
<dbReference type="Pfam" id="PF23782">
    <property type="entry name" value="Tsg_N"/>
    <property type="match status" value="1"/>
</dbReference>
<comment type="subcellular location">
    <subcellularLocation>
        <location evidence="1">Secreted</location>
    </subcellularLocation>
</comment>
<protein>
    <recommendedName>
        <fullName evidence="13">Protein twisted gastrulation</fullName>
    </recommendedName>
</protein>
<evidence type="ECO:0000256" key="7">
    <source>
        <dbReference type="SAM" id="MobiDB-lite"/>
    </source>
</evidence>
<dbReference type="InterPro" id="IPR006761">
    <property type="entry name" value="Tsg"/>
</dbReference>
<evidence type="ECO:0000256" key="2">
    <source>
        <dbReference type="ARBA" id="ARBA00010047"/>
    </source>
</evidence>